<name>A0A927I112_9HYPH</name>
<accession>A0A927I112</accession>
<dbReference type="EMBL" id="JACXWY010000008">
    <property type="protein sequence ID" value="MBD3847076.1"/>
    <property type="molecule type" value="Genomic_DNA"/>
</dbReference>
<dbReference type="RefSeq" id="WP_191124660.1">
    <property type="nucleotide sequence ID" value="NZ_JACXWY010000008.1"/>
</dbReference>
<organism evidence="1 2">
    <name type="scientific">Bosea spartocytisi</name>
    <dbReference type="NCBI Taxonomy" id="2773451"/>
    <lineage>
        <taxon>Bacteria</taxon>
        <taxon>Pseudomonadati</taxon>
        <taxon>Pseudomonadota</taxon>
        <taxon>Alphaproteobacteria</taxon>
        <taxon>Hyphomicrobiales</taxon>
        <taxon>Boseaceae</taxon>
        <taxon>Bosea</taxon>
    </lineage>
</organism>
<evidence type="ECO:0000313" key="2">
    <source>
        <dbReference type="Proteomes" id="UP000619295"/>
    </source>
</evidence>
<protein>
    <submittedName>
        <fullName evidence="1">Uncharacterized protein</fullName>
    </submittedName>
</protein>
<proteinExistence type="predicted"/>
<sequence length="216" mass="23882">MPLPNRVRPDGALFADPARGTLFGNRGGRFHDPRTQALPRRIQASRQWICCVLSFKGRRHQVWGPGYTDLFFCDEVTAFAAGHRPCMECRRHDALAYRAALVSGLGMTQTPFFPEIDRILDGERRDGRGKRTHRLPVENLPDGAMLLAENGGEFLALRGGSALLWSPAGYIERRDRPAGTVTVLTPPATLAVLRQDYRPLWHPSADAFTPPPGTGG</sequence>
<dbReference type="AlphaFoldDB" id="A0A927I112"/>
<comment type="caution">
    <text evidence="1">The sequence shown here is derived from an EMBL/GenBank/DDBJ whole genome shotgun (WGS) entry which is preliminary data.</text>
</comment>
<keyword evidence="2" id="KW-1185">Reference proteome</keyword>
<dbReference type="Proteomes" id="UP000619295">
    <property type="component" value="Unassembled WGS sequence"/>
</dbReference>
<reference evidence="1" key="1">
    <citation type="submission" date="2020-09" db="EMBL/GenBank/DDBJ databases">
        <title>Bosea spartocytisi sp. nov. a root nodule endophyte of Spartocytisus supranubius in the high mountain ecosystem fo the Teide National Park (Canary Islands, Spain).</title>
        <authorList>
            <person name="Pulido-Suarez L."/>
            <person name="Peix A."/>
            <person name="Igual J.M."/>
            <person name="Socas-Perez N."/>
            <person name="Velazquez E."/>
            <person name="Flores-Felix J.D."/>
            <person name="Leon-Barrios M."/>
        </authorList>
    </citation>
    <scope>NUCLEOTIDE SEQUENCE</scope>
    <source>
        <strain evidence="1">SSUT16</strain>
    </source>
</reference>
<evidence type="ECO:0000313" key="1">
    <source>
        <dbReference type="EMBL" id="MBD3847076.1"/>
    </source>
</evidence>
<gene>
    <name evidence="1" type="ORF">IED13_15310</name>
</gene>